<protein>
    <submittedName>
        <fullName evidence="2">GNAT family N-acetyltransferase</fullName>
    </submittedName>
</protein>
<dbReference type="EMBL" id="JAKIKP010000009">
    <property type="protein sequence ID" value="MCL1143530.1"/>
    <property type="molecule type" value="Genomic_DNA"/>
</dbReference>
<keyword evidence="3" id="KW-1185">Reference proteome</keyword>
<sequence length="148" mass="16944">MIDNSPINVQFISIKTEDLAISAQLTYTNMSRYYARYGVDWDVSKILAQISHLDNWQILLQGEIVGALRLSFDAECCYLRDLQVSQQHQGKGVGGHALNYVAQFALASGVKRIELKVFKISPAYPLYCRYGFEVSDEDERFYYMTKPL</sequence>
<dbReference type="Proteomes" id="UP001139333">
    <property type="component" value="Unassembled WGS sequence"/>
</dbReference>
<proteinExistence type="predicted"/>
<dbReference type="Gene3D" id="3.40.630.30">
    <property type="match status" value="1"/>
</dbReference>
<comment type="caution">
    <text evidence="2">The sequence shown here is derived from an EMBL/GenBank/DDBJ whole genome shotgun (WGS) entry which is preliminary data.</text>
</comment>
<gene>
    <name evidence="2" type="ORF">L2672_12590</name>
</gene>
<dbReference type="AlphaFoldDB" id="A0A9X1ZQ58"/>
<dbReference type="PROSITE" id="PS51186">
    <property type="entry name" value="GNAT"/>
    <property type="match status" value="1"/>
</dbReference>
<feature type="domain" description="N-acetyltransferase" evidence="1">
    <location>
        <begin position="14"/>
        <end position="148"/>
    </location>
</feature>
<dbReference type="Pfam" id="PF00583">
    <property type="entry name" value="Acetyltransf_1"/>
    <property type="match status" value="1"/>
</dbReference>
<evidence type="ECO:0000313" key="2">
    <source>
        <dbReference type="EMBL" id="MCL1143530.1"/>
    </source>
</evidence>
<accession>A0A9X1ZQ58</accession>
<dbReference type="InterPro" id="IPR016181">
    <property type="entry name" value="Acyl_CoA_acyltransferase"/>
</dbReference>
<organism evidence="2 3">
    <name type="scientific">Shewanella gaetbuli</name>
    <dbReference type="NCBI Taxonomy" id="220752"/>
    <lineage>
        <taxon>Bacteria</taxon>
        <taxon>Pseudomonadati</taxon>
        <taxon>Pseudomonadota</taxon>
        <taxon>Gammaproteobacteria</taxon>
        <taxon>Alteromonadales</taxon>
        <taxon>Shewanellaceae</taxon>
        <taxon>Shewanella</taxon>
    </lineage>
</organism>
<evidence type="ECO:0000313" key="3">
    <source>
        <dbReference type="Proteomes" id="UP001139333"/>
    </source>
</evidence>
<reference evidence="2" key="1">
    <citation type="submission" date="2022-01" db="EMBL/GenBank/DDBJ databases">
        <title>Whole genome-based taxonomy of the Shewanellaceae.</title>
        <authorList>
            <person name="Martin-Rodriguez A.J."/>
        </authorList>
    </citation>
    <scope>NUCLEOTIDE SEQUENCE</scope>
    <source>
        <strain evidence="2">DSM 16422</strain>
    </source>
</reference>
<dbReference type="SUPFAM" id="SSF55729">
    <property type="entry name" value="Acyl-CoA N-acyltransferases (Nat)"/>
    <property type="match status" value="1"/>
</dbReference>
<dbReference type="CDD" id="cd04301">
    <property type="entry name" value="NAT_SF"/>
    <property type="match status" value="1"/>
</dbReference>
<dbReference type="RefSeq" id="WP_248996207.1">
    <property type="nucleotide sequence ID" value="NZ_JAKIKP010000009.1"/>
</dbReference>
<dbReference type="InterPro" id="IPR000182">
    <property type="entry name" value="GNAT_dom"/>
</dbReference>
<dbReference type="GO" id="GO:0016747">
    <property type="term" value="F:acyltransferase activity, transferring groups other than amino-acyl groups"/>
    <property type="evidence" value="ECO:0007669"/>
    <property type="project" value="InterPro"/>
</dbReference>
<evidence type="ECO:0000259" key="1">
    <source>
        <dbReference type="PROSITE" id="PS51186"/>
    </source>
</evidence>
<name>A0A9X1ZQ58_9GAMM</name>